<dbReference type="GO" id="GO:0015031">
    <property type="term" value="P:protein transport"/>
    <property type="evidence" value="ECO:0007669"/>
    <property type="project" value="TreeGrafter"/>
</dbReference>
<evidence type="ECO:0000313" key="4">
    <source>
        <dbReference type="Proteomes" id="UP001054902"/>
    </source>
</evidence>
<dbReference type="InterPro" id="IPR011022">
    <property type="entry name" value="Arrestin_C-like"/>
</dbReference>
<dbReference type="InterPro" id="IPR011021">
    <property type="entry name" value="Arrestin-like_N"/>
</dbReference>
<evidence type="ECO:0000259" key="2">
    <source>
        <dbReference type="Pfam" id="PF02752"/>
    </source>
</evidence>
<dbReference type="PANTHER" id="PTHR11188">
    <property type="entry name" value="ARRESTIN DOMAIN CONTAINING PROTEIN"/>
    <property type="match status" value="1"/>
</dbReference>
<evidence type="ECO:0000259" key="1">
    <source>
        <dbReference type="Pfam" id="PF00339"/>
    </source>
</evidence>
<feature type="domain" description="Arrestin C-terminal-like" evidence="2">
    <location>
        <begin position="237"/>
        <end position="363"/>
    </location>
</feature>
<evidence type="ECO:0008006" key="5">
    <source>
        <dbReference type="Google" id="ProtNLM"/>
    </source>
</evidence>
<dbReference type="Gene3D" id="2.60.40.640">
    <property type="match status" value="2"/>
</dbReference>
<comment type="caution">
    <text evidence="3">The sequence shown here is derived from an EMBL/GenBank/DDBJ whole genome shotgun (WGS) entry which is preliminary data.</text>
</comment>
<dbReference type="EMBL" id="BLLK01000062">
    <property type="protein sequence ID" value="GFH59334.1"/>
    <property type="molecule type" value="Genomic_DNA"/>
</dbReference>
<keyword evidence="4" id="KW-1185">Reference proteome</keyword>
<protein>
    <recommendedName>
        <fullName evidence="5">Arrestin-like N-terminal domain-containing protein</fullName>
    </recommendedName>
</protein>
<feature type="domain" description="Arrestin-like N-terminal" evidence="1">
    <location>
        <begin position="6"/>
        <end position="134"/>
    </location>
</feature>
<name>A0AAD3D7N8_9STRA</name>
<dbReference type="AlphaFoldDB" id="A0AAD3D7N8"/>
<dbReference type="InterPro" id="IPR050357">
    <property type="entry name" value="Arrestin_domain-protein"/>
</dbReference>
<dbReference type="GO" id="GO:0005737">
    <property type="term" value="C:cytoplasm"/>
    <property type="evidence" value="ECO:0007669"/>
    <property type="project" value="TreeGrafter"/>
</dbReference>
<dbReference type="PANTHER" id="PTHR11188:SF17">
    <property type="entry name" value="FI21816P1"/>
    <property type="match status" value="1"/>
</dbReference>
<dbReference type="Pfam" id="PF00339">
    <property type="entry name" value="Arrestin_N"/>
    <property type="match status" value="1"/>
</dbReference>
<evidence type="ECO:0000313" key="3">
    <source>
        <dbReference type="EMBL" id="GFH59334.1"/>
    </source>
</evidence>
<organism evidence="3 4">
    <name type="scientific">Chaetoceros tenuissimus</name>
    <dbReference type="NCBI Taxonomy" id="426638"/>
    <lineage>
        <taxon>Eukaryota</taxon>
        <taxon>Sar</taxon>
        <taxon>Stramenopiles</taxon>
        <taxon>Ochrophyta</taxon>
        <taxon>Bacillariophyta</taxon>
        <taxon>Coscinodiscophyceae</taxon>
        <taxon>Chaetocerotophycidae</taxon>
        <taxon>Chaetocerotales</taxon>
        <taxon>Chaetocerotaceae</taxon>
        <taxon>Chaetoceros</taxon>
    </lineage>
</organism>
<sequence length="463" mass="52083">MGNRGCTIVVQTEQKTNTAGSIINGKIYLAVQDQEGISCNSLNIHFTGYEYAKVHYTSSTGSHNGETSHYETHQETFLDQFYLIHEFPNQFISRGHYEFPFQLHVPEYLPSSMYYRRGESYCEVKYQICATLASAPSRVSMNPFCNNGMTSKPHEVAILRQPIHINSNLQSNIVLNNTVHFPLDEKRVNKCCCINKGYMIIDAQMQKSHDAFDEAGGMQTSMILCDGYSGTVYMNPQSTFRLPYRILNQSTTHTRSIQMELIERVTWKPRFREENHSKSVVFEKKMMKIEGIHEIFRGRYNPLASLVGENASDQQEFSLTIPTNIRDSFQGNLIQVSHTLRITVNTEFCISNPSTSLDVVITRSLLRVNASDNAGMNEMVTPTAPMMEEVPIVMDADVISLPEDWSPQTADVVDLPVATVIGFVSDTQQTGHVPVAWQEVEASDAVGIPDAAIYDTEGMPSEK</sequence>
<reference evidence="3 4" key="1">
    <citation type="journal article" date="2021" name="Sci. Rep.">
        <title>The genome of the diatom Chaetoceros tenuissimus carries an ancient integrated fragment of an extant virus.</title>
        <authorList>
            <person name="Hongo Y."/>
            <person name="Kimura K."/>
            <person name="Takaki Y."/>
            <person name="Yoshida Y."/>
            <person name="Baba S."/>
            <person name="Kobayashi G."/>
            <person name="Nagasaki K."/>
            <person name="Hano T."/>
            <person name="Tomaru Y."/>
        </authorList>
    </citation>
    <scope>NUCLEOTIDE SEQUENCE [LARGE SCALE GENOMIC DNA]</scope>
    <source>
        <strain evidence="3 4">NIES-3715</strain>
    </source>
</reference>
<accession>A0AAD3D7N8</accession>
<dbReference type="Pfam" id="PF02752">
    <property type="entry name" value="Arrestin_C"/>
    <property type="match status" value="1"/>
</dbReference>
<dbReference type="InterPro" id="IPR014752">
    <property type="entry name" value="Arrestin-like_C"/>
</dbReference>
<proteinExistence type="predicted"/>
<dbReference type="Proteomes" id="UP001054902">
    <property type="component" value="Unassembled WGS sequence"/>
</dbReference>
<gene>
    <name evidence="3" type="ORF">CTEN210_15810</name>
</gene>